<dbReference type="RefSeq" id="WP_103915664.1">
    <property type="nucleotide sequence ID" value="NZ_FNUV01000004.1"/>
</dbReference>
<evidence type="ECO:0000256" key="6">
    <source>
        <dbReference type="SAM" id="SignalP"/>
    </source>
</evidence>
<keyword evidence="5" id="KW-0998">Cell outer membrane</keyword>
<evidence type="ECO:0000256" key="1">
    <source>
        <dbReference type="ARBA" id="ARBA00004442"/>
    </source>
</evidence>
<dbReference type="InterPro" id="IPR011990">
    <property type="entry name" value="TPR-like_helical_dom_sf"/>
</dbReference>
<dbReference type="InterPro" id="IPR012944">
    <property type="entry name" value="SusD_RagB_dom"/>
</dbReference>
<dbReference type="Proteomes" id="UP000236735">
    <property type="component" value="Unassembled WGS sequence"/>
</dbReference>
<dbReference type="AlphaFoldDB" id="A0A1H5V1Q6"/>
<evidence type="ECO:0000256" key="2">
    <source>
        <dbReference type="ARBA" id="ARBA00006275"/>
    </source>
</evidence>
<dbReference type="GO" id="GO:0009279">
    <property type="term" value="C:cell outer membrane"/>
    <property type="evidence" value="ECO:0007669"/>
    <property type="project" value="UniProtKB-SubCell"/>
</dbReference>
<evidence type="ECO:0000256" key="3">
    <source>
        <dbReference type="ARBA" id="ARBA00022729"/>
    </source>
</evidence>
<evidence type="ECO:0000256" key="4">
    <source>
        <dbReference type="ARBA" id="ARBA00023136"/>
    </source>
</evidence>
<feature type="chain" id="PRO_5009286838" evidence="6">
    <location>
        <begin position="19"/>
        <end position="622"/>
    </location>
</feature>
<reference evidence="8 9" key="1">
    <citation type="submission" date="2016-10" db="EMBL/GenBank/DDBJ databases">
        <authorList>
            <person name="de Groot N.N."/>
        </authorList>
    </citation>
    <scope>NUCLEOTIDE SEQUENCE [LARGE SCALE GENOMIC DNA]</scope>
    <source>
        <strain evidence="8 9">AR32</strain>
    </source>
</reference>
<accession>A0A1H5V1Q6</accession>
<sequence>MKKIIYSFLFLTAALLCGCSDLLDRESLTTMEDTNYWRSESDLRSYANHFYEIFFPGYGLEWDRDWAYSYSTGFCDDFVSEGTQSYFTNKVPTSLGSKSESRGCSTEYYGPTWGFGVIRSLNIFIDRLNTVARNNVDDETFRHWMGVAKFLKGFQYADLVSVYGDVPYFANVVEDDDPDTMYKDRDARGAVMDSVYVLFNYALDNMRDDDGALFLNKYIAAGYISRFMLNEGTWQKYHGTERGGGDANRAKKYLELAVKAGDMVINSGKWSFDSDYKSLFASFDLSSNKEVLFYRHYDAALNITHAIGSYNGGSESETGVNLSFIKAFNCSDGKPYTISEVEGANDFSLENLAKTRDPRFDACFYNKPDVNSSSLIYHYKYASKEALQYYEATHNVIKPTWYSDFNENDAPLMRLGEIVLNWLEAKEELALSYGGTAVTQTDLDRSINAIRKRPLDEDAKSRGIQQTKALDINAIPEDPARDSDVPALLWEIRRERRMELFNEGNRIKDLRRWHKLNYMDYNRDADNYLGPWIDFSKEIVMPNNDTNEYLDKLVGVLTVQKKDGSRVTYDGSNASEMVGFYVVRNATNREPFSDRNYLAPIGQQQIDDYSQRGYTLTQTYGW</sequence>
<proteinExistence type="inferred from homology"/>
<dbReference type="Gene3D" id="1.25.40.390">
    <property type="match status" value="1"/>
</dbReference>
<name>A0A1H5V1Q6_XYLRU</name>
<evidence type="ECO:0000313" key="9">
    <source>
        <dbReference type="Proteomes" id="UP000236735"/>
    </source>
</evidence>
<feature type="signal peptide" evidence="6">
    <location>
        <begin position="1"/>
        <end position="18"/>
    </location>
</feature>
<protein>
    <submittedName>
        <fullName evidence="8">Starch-binding associating with outer membrane</fullName>
    </submittedName>
</protein>
<dbReference type="SUPFAM" id="SSF48452">
    <property type="entry name" value="TPR-like"/>
    <property type="match status" value="1"/>
</dbReference>
<dbReference type="PROSITE" id="PS51257">
    <property type="entry name" value="PROKAR_LIPOPROTEIN"/>
    <property type="match status" value="1"/>
</dbReference>
<keyword evidence="3 6" id="KW-0732">Signal</keyword>
<comment type="subcellular location">
    <subcellularLocation>
        <location evidence="1">Cell outer membrane</location>
    </subcellularLocation>
</comment>
<evidence type="ECO:0000256" key="5">
    <source>
        <dbReference type="ARBA" id="ARBA00023237"/>
    </source>
</evidence>
<organism evidence="8 9">
    <name type="scientific">Xylanibacter ruminicola</name>
    <name type="common">Prevotella ruminicola</name>
    <dbReference type="NCBI Taxonomy" id="839"/>
    <lineage>
        <taxon>Bacteria</taxon>
        <taxon>Pseudomonadati</taxon>
        <taxon>Bacteroidota</taxon>
        <taxon>Bacteroidia</taxon>
        <taxon>Bacteroidales</taxon>
        <taxon>Prevotellaceae</taxon>
        <taxon>Xylanibacter</taxon>
    </lineage>
</organism>
<dbReference type="Pfam" id="PF07980">
    <property type="entry name" value="SusD_RagB"/>
    <property type="match status" value="1"/>
</dbReference>
<gene>
    <name evidence="8" type="ORF">SAMN05216354_1685</name>
</gene>
<comment type="similarity">
    <text evidence="2">Belongs to the SusD family.</text>
</comment>
<keyword evidence="4" id="KW-0472">Membrane</keyword>
<dbReference type="EMBL" id="FNUV01000004">
    <property type="protein sequence ID" value="SEF81144.1"/>
    <property type="molecule type" value="Genomic_DNA"/>
</dbReference>
<evidence type="ECO:0000313" key="8">
    <source>
        <dbReference type="EMBL" id="SEF81144.1"/>
    </source>
</evidence>
<evidence type="ECO:0000259" key="7">
    <source>
        <dbReference type="Pfam" id="PF07980"/>
    </source>
</evidence>
<feature type="domain" description="RagB/SusD" evidence="7">
    <location>
        <begin position="282"/>
        <end position="622"/>
    </location>
</feature>